<proteinExistence type="predicted"/>
<dbReference type="OrthoDB" id="1551065at2"/>
<evidence type="ECO:0000256" key="1">
    <source>
        <dbReference type="SAM" id="Phobius"/>
    </source>
</evidence>
<organism evidence="2 3">
    <name type="scientific">Paenibacillus athensensis</name>
    <dbReference type="NCBI Taxonomy" id="1967502"/>
    <lineage>
        <taxon>Bacteria</taxon>
        <taxon>Bacillati</taxon>
        <taxon>Bacillota</taxon>
        <taxon>Bacilli</taxon>
        <taxon>Bacillales</taxon>
        <taxon>Paenibacillaceae</taxon>
        <taxon>Paenibacillus</taxon>
    </lineage>
</organism>
<keyword evidence="1" id="KW-1133">Transmembrane helix</keyword>
<feature type="transmembrane region" description="Helical" evidence="1">
    <location>
        <begin position="20"/>
        <end position="37"/>
    </location>
</feature>
<name>A0A4Y8Q568_9BACL</name>
<dbReference type="RefSeq" id="WP_134751285.1">
    <property type="nucleotide sequence ID" value="NZ_MYFO02000005.1"/>
</dbReference>
<keyword evidence="3" id="KW-1185">Reference proteome</keyword>
<reference evidence="2 3" key="1">
    <citation type="submission" date="2017-03" db="EMBL/GenBank/DDBJ databases">
        <title>Isolation of Levoglucosan Utilizing Bacteria.</title>
        <authorList>
            <person name="Arya A.S."/>
        </authorList>
    </citation>
    <scope>NUCLEOTIDE SEQUENCE [LARGE SCALE GENOMIC DNA]</scope>
    <source>
        <strain evidence="2 3">MEC069</strain>
    </source>
</reference>
<accession>A0A4Y8Q568</accession>
<evidence type="ECO:0000313" key="2">
    <source>
        <dbReference type="EMBL" id="TFE89267.1"/>
    </source>
</evidence>
<feature type="transmembrane region" description="Helical" evidence="1">
    <location>
        <begin position="57"/>
        <end position="76"/>
    </location>
</feature>
<comment type="caution">
    <text evidence="2">The sequence shown here is derived from an EMBL/GenBank/DDBJ whole genome shotgun (WGS) entry which is preliminary data.</text>
</comment>
<dbReference type="AlphaFoldDB" id="A0A4Y8Q568"/>
<evidence type="ECO:0000313" key="3">
    <source>
        <dbReference type="Proteomes" id="UP000298246"/>
    </source>
</evidence>
<dbReference type="Proteomes" id="UP000298246">
    <property type="component" value="Unassembled WGS sequence"/>
</dbReference>
<gene>
    <name evidence="2" type="ORF">B5M42_07335</name>
</gene>
<sequence length="97" mass="10458">MNKYAALLHRDLHGLYRDPLLLTGLLGPLSLLLLARFGFPALNAALVALTPVRLDAYAPFAAMLLVSVIPMLIGLMSGLCCWRSATNGCCCTTPSRR</sequence>
<protein>
    <submittedName>
        <fullName evidence="2">Uncharacterized protein</fullName>
    </submittedName>
</protein>
<keyword evidence="1" id="KW-0812">Transmembrane</keyword>
<keyword evidence="1" id="KW-0472">Membrane</keyword>
<dbReference type="EMBL" id="MYFO01000007">
    <property type="protein sequence ID" value="TFE89267.1"/>
    <property type="molecule type" value="Genomic_DNA"/>
</dbReference>